<reference evidence="7" key="1">
    <citation type="journal article" date="2017" name="bioRxiv">
        <title>Comparative analysis of the genomes of Stylophora pistillata and Acropora digitifera provides evidence for extensive differences between species of corals.</title>
        <authorList>
            <person name="Voolstra C.R."/>
            <person name="Li Y."/>
            <person name="Liew Y.J."/>
            <person name="Baumgarten S."/>
            <person name="Zoccola D."/>
            <person name="Flot J.-F."/>
            <person name="Tambutte S."/>
            <person name="Allemand D."/>
            <person name="Aranda M."/>
        </authorList>
    </citation>
    <scope>NUCLEOTIDE SEQUENCE [LARGE SCALE GENOMIC DNA]</scope>
</reference>
<dbReference type="GO" id="GO:0016020">
    <property type="term" value="C:membrane"/>
    <property type="evidence" value="ECO:0007669"/>
    <property type="project" value="InterPro"/>
</dbReference>
<dbReference type="Gene3D" id="3.40.50.300">
    <property type="entry name" value="P-loop containing nucleotide triphosphate hydrolases"/>
    <property type="match status" value="1"/>
</dbReference>
<evidence type="ECO:0000256" key="3">
    <source>
        <dbReference type="ARBA" id="ARBA00022801"/>
    </source>
</evidence>
<feature type="domain" description="IRG-type G" evidence="5">
    <location>
        <begin position="1"/>
        <end position="130"/>
    </location>
</feature>
<evidence type="ECO:0000256" key="2">
    <source>
        <dbReference type="ARBA" id="ARBA00022741"/>
    </source>
</evidence>
<dbReference type="AlphaFoldDB" id="A0A2B4SIF2"/>
<dbReference type="InterPro" id="IPR027417">
    <property type="entry name" value="P-loop_NTPase"/>
</dbReference>
<accession>A0A2B4SIF2</accession>
<organism evidence="6 7">
    <name type="scientific">Stylophora pistillata</name>
    <name type="common">Smooth cauliflower coral</name>
    <dbReference type="NCBI Taxonomy" id="50429"/>
    <lineage>
        <taxon>Eukaryota</taxon>
        <taxon>Metazoa</taxon>
        <taxon>Cnidaria</taxon>
        <taxon>Anthozoa</taxon>
        <taxon>Hexacorallia</taxon>
        <taxon>Scleractinia</taxon>
        <taxon>Astrocoeniina</taxon>
        <taxon>Pocilloporidae</taxon>
        <taxon>Stylophora</taxon>
    </lineage>
</organism>
<dbReference type="PROSITE" id="PS51716">
    <property type="entry name" value="G_IRG"/>
    <property type="match status" value="1"/>
</dbReference>
<evidence type="ECO:0000313" key="7">
    <source>
        <dbReference type="Proteomes" id="UP000225706"/>
    </source>
</evidence>
<dbReference type="GO" id="GO:0016787">
    <property type="term" value="F:hydrolase activity"/>
    <property type="evidence" value="ECO:0007669"/>
    <property type="project" value="UniProtKB-KW"/>
</dbReference>
<keyword evidence="4" id="KW-0342">GTP-binding</keyword>
<keyword evidence="7" id="KW-1185">Reference proteome</keyword>
<dbReference type="Pfam" id="PF05049">
    <property type="entry name" value="IIGP"/>
    <property type="match status" value="1"/>
</dbReference>
<protein>
    <submittedName>
        <fullName evidence="6">Interferon-inducible GTPase 5</fullName>
    </submittedName>
</protein>
<proteinExistence type="inferred from homology"/>
<evidence type="ECO:0000256" key="4">
    <source>
        <dbReference type="ARBA" id="ARBA00023134"/>
    </source>
</evidence>
<dbReference type="PANTHER" id="PTHR32341:SF10">
    <property type="entry name" value="INTERFERON-INDUCIBLE GTPASE 5"/>
    <property type="match status" value="1"/>
</dbReference>
<keyword evidence="3" id="KW-0378">Hydrolase</keyword>
<dbReference type="EMBL" id="LSMT01000075">
    <property type="protein sequence ID" value="PFX28863.1"/>
    <property type="molecule type" value="Genomic_DNA"/>
</dbReference>
<dbReference type="InterPro" id="IPR007743">
    <property type="entry name" value="Immunity-related_GTPase-like"/>
</dbReference>
<dbReference type="PANTHER" id="PTHR32341">
    <property type="entry name" value="INTERFERON-INDUCIBLE GTPASE"/>
    <property type="match status" value="1"/>
</dbReference>
<keyword evidence="2" id="KW-0547">Nucleotide-binding</keyword>
<evidence type="ECO:0000259" key="5">
    <source>
        <dbReference type="PROSITE" id="PS51716"/>
    </source>
</evidence>
<gene>
    <name evidence="6" type="primary">Irgc</name>
    <name evidence="6" type="ORF">AWC38_SpisGene6370</name>
</gene>
<comment type="caution">
    <text evidence="6">The sequence shown here is derived from an EMBL/GenBank/DDBJ whole genome shotgun (WGS) entry which is preliminary data.</text>
</comment>
<dbReference type="InterPro" id="IPR051515">
    <property type="entry name" value="IRG"/>
</dbReference>
<dbReference type="OrthoDB" id="422720at2759"/>
<sequence length="296" mass="33322">MFGITNPVYKGDLEEYCENVPLKGYDTYLIFAKDRFTADDLKLAEMIRSAGKKFFFICIRAKIDQGVENEKRSKQHLFNKDEILKNIRKECSENLIARGLLQDEKDIFLISNPFPAKYQFGDLTQAILDVLPQRQKESLILTIDNGLSLSEETLKRKVEVLKKRIKYVATASALAASVPFPGTAIVADIALITREINFYKSQLGLPEEGSNSRFSMLSINTQNEVKTLTASFSNALQMGKLAAAYSAEGVVEEFVRIIPFIGLTIAGPLSFGATYYFLKSWLEDMEKLAIKVLRET</sequence>
<comment type="similarity">
    <text evidence="1">Belongs to the TRAFAC class dynamin-like GTPase superfamily. IRG family.</text>
</comment>
<name>A0A2B4SIF2_STYPI</name>
<evidence type="ECO:0000313" key="6">
    <source>
        <dbReference type="EMBL" id="PFX28863.1"/>
    </source>
</evidence>
<dbReference type="Proteomes" id="UP000225706">
    <property type="component" value="Unassembled WGS sequence"/>
</dbReference>
<dbReference type="InterPro" id="IPR030385">
    <property type="entry name" value="G_IRG_dom"/>
</dbReference>
<dbReference type="GO" id="GO:0005525">
    <property type="term" value="F:GTP binding"/>
    <property type="evidence" value="ECO:0007669"/>
    <property type="project" value="UniProtKB-KW"/>
</dbReference>
<evidence type="ECO:0000256" key="1">
    <source>
        <dbReference type="ARBA" id="ARBA00005429"/>
    </source>
</evidence>